<proteinExistence type="predicted"/>
<feature type="transmembrane region" description="Helical" evidence="1">
    <location>
        <begin position="86"/>
        <end position="106"/>
    </location>
</feature>
<keyword evidence="1" id="KW-0472">Membrane</keyword>
<dbReference type="EMBL" id="HG917869">
    <property type="protein sequence ID" value="CDM69879.1"/>
    <property type="molecule type" value="Genomic_DNA"/>
</dbReference>
<keyword evidence="3" id="KW-1185">Reference proteome</keyword>
<organism evidence="2 3">
    <name type="scientific">Clostridium bornimense</name>
    <dbReference type="NCBI Taxonomy" id="1216932"/>
    <lineage>
        <taxon>Bacteria</taxon>
        <taxon>Bacillati</taxon>
        <taxon>Bacillota</taxon>
        <taxon>Clostridia</taxon>
        <taxon>Eubacteriales</taxon>
        <taxon>Clostridiaceae</taxon>
        <taxon>Clostridium</taxon>
    </lineage>
</organism>
<dbReference type="AlphaFoldDB" id="W6S1V4"/>
<feature type="transmembrane region" description="Helical" evidence="1">
    <location>
        <begin position="112"/>
        <end position="131"/>
    </location>
</feature>
<accession>W6S1V4</accession>
<dbReference type="Proteomes" id="UP000019426">
    <property type="component" value="Chromosome M2/40_rep2"/>
</dbReference>
<dbReference type="HOGENOM" id="CLU_103750_0_0_9"/>
<protein>
    <submittedName>
        <fullName evidence="2">Putative membrane protein</fullName>
    </submittedName>
</protein>
<evidence type="ECO:0000256" key="1">
    <source>
        <dbReference type="SAM" id="Phobius"/>
    </source>
</evidence>
<evidence type="ECO:0000313" key="2">
    <source>
        <dbReference type="EMBL" id="CDM69879.1"/>
    </source>
</evidence>
<reference evidence="2 3" key="1">
    <citation type="submission" date="2013-11" db="EMBL/GenBank/DDBJ databases">
        <title>Complete genome sequence of Clostridum sp. M2/40.</title>
        <authorList>
            <person name="Wibberg D."/>
            <person name="Puehler A."/>
            <person name="Schlueter A."/>
        </authorList>
    </citation>
    <scope>NUCLEOTIDE SEQUENCE [LARGE SCALE GENOMIC DNA]</scope>
    <source>
        <strain evidence="3">M2/40</strain>
    </source>
</reference>
<dbReference type="eggNOG" id="ENOG502ZBXJ">
    <property type="taxonomic scope" value="Bacteria"/>
</dbReference>
<keyword evidence="1" id="KW-1133">Transmembrane helix</keyword>
<feature type="transmembrane region" description="Helical" evidence="1">
    <location>
        <begin position="138"/>
        <end position="159"/>
    </location>
</feature>
<gene>
    <name evidence="2" type="ORF">CM240_2762</name>
</gene>
<feature type="transmembrane region" description="Helical" evidence="1">
    <location>
        <begin position="59"/>
        <end position="77"/>
    </location>
</feature>
<name>W6S1V4_9CLOT</name>
<keyword evidence="1" id="KW-0812">Transmembrane</keyword>
<evidence type="ECO:0000313" key="3">
    <source>
        <dbReference type="Proteomes" id="UP000019426"/>
    </source>
</evidence>
<feature type="transmembrane region" description="Helical" evidence="1">
    <location>
        <begin position="21"/>
        <end position="39"/>
    </location>
</feature>
<sequence>MTTTTLIIYFSCSNKNAAINVFLYLASMNFNFYFLQSVFEIINSQSGDVYFINWGLLNTYNIIALACALVGFVLYYWNKQSKLSSLLYALPISGLLAETIGVSIYLYNYHTFLGQFVFDFLSFIALGYWFYKKANNKFLYIITVIIVSSIGYFLVYHSFL</sequence>
<dbReference type="PATRIC" id="fig|1216932.3.peg.2725"/>
<dbReference type="KEGG" id="clt:CM240_2762"/>